<evidence type="ECO:0000256" key="1">
    <source>
        <dbReference type="ARBA" id="ARBA00004123"/>
    </source>
</evidence>
<dbReference type="EMBL" id="CACRXK020012233">
    <property type="protein sequence ID" value="CAB4022939.1"/>
    <property type="molecule type" value="Genomic_DNA"/>
</dbReference>
<feature type="region of interest" description="Disordered" evidence="6">
    <location>
        <begin position="136"/>
        <end position="167"/>
    </location>
</feature>
<gene>
    <name evidence="7" type="ORF">PACLA_8A073037</name>
</gene>
<evidence type="ECO:0000256" key="6">
    <source>
        <dbReference type="SAM" id="MobiDB-lite"/>
    </source>
</evidence>
<keyword evidence="7" id="KW-0132">Cell division</keyword>
<dbReference type="GO" id="GO:0006270">
    <property type="term" value="P:DNA replication initiation"/>
    <property type="evidence" value="ECO:0007669"/>
    <property type="project" value="InterPro"/>
</dbReference>
<dbReference type="GO" id="GO:0000727">
    <property type="term" value="P:double-strand break repair via break-induced replication"/>
    <property type="evidence" value="ECO:0007669"/>
    <property type="project" value="TreeGrafter"/>
</dbReference>
<comment type="subcellular location">
    <subcellularLocation>
        <location evidence="1">Nucleus</location>
    </subcellularLocation>
</comment>
<organism evidence="7 8">
    <name type="scientific">Paramuricea clavata</name>
    <name type="common">Red gorgonian</name>
    <name type="synonym">Violescent sea-whip</name>
    <dbReference type="NCBI Taxonomy" id="317549"/>
    <lineage>
        <taxon>Eukaryota</taxon>
        <taxon>Metazoa</taxon>
        <taxon>Cnidaria</taxon>
        <taxon>Anthozoa</taxon>
        <taxon>Octocorallia</taxon>
        <taxon>Malacalcyonacea</taxon>
        <taxon>Plexauridae</taxon>
        <taxon>Paramuricea</taxon>
    </lineage>
</organism>
<accession>A0A6S7J1D8</accession>
<dbReference type="GO" id="GO:0051301">
    <property type="term" value="P:cell division"/>
    <property type="evidence" value="ECO:0007669"/>
    <property type="project" value="UniProtKB-KW"/>
</dbReference>
<protein>
    <submittedName>
        <fullName evidence="7">Cell division control 45 homolog</fullName>
    </submittedName>
</protein>
<evidence type="ECO:0000313" key="7">
    <source>
        <dbReference type="EMBL" id="CAB4022939.1"/>
    </source>
</evidence>
<evidence type="ECO:0000313" key="8">
    <source>
        <dbReference type="Proteomes" id="UP001152795"/>
    </source>
</evidence>
<evidence type="ECO:0000256" key="4">
    <source>
        <dbReference type="ARBA" id="ARBA00023242"/>
    </source>
</evidence>
<reference evidence="7" key="1">
    <citation type="submission" date="2020-04" db="EMBL/GenBank/DDBJ databases">
        <authorList>
            <person name="Alioto T."/>
            <person name="Alioto T."/>
            <person name="Gomez Garrido J."/>
        </authorList>
    </citation>
    <scope>NUCLEOTIDE SEQUENCE</scope>
    <source>
        <strain evidence="7">A484AB</strain>
    </source>
</reference>
<dbReference type="GO" id="GO:0003682">
    <property type="term" value="F:chromatin binding"/>
    <property type="evidence" value="ECO:0007669"/>
    <property type="project" value="TreeGrafter"/>
</dbReference>
<dbReference type="GO" id="GO:1902977">
    <property type="term" value="P:mitotic DNA replication preinitiation complex assembly"/>
    <property type="evidence" value="ECO:0007669"/>
    <property type="project" value="TreeGrafter"/>
</dbReference>
<dbReference type="GO" id="GO:0003688">
    <property type="term" value="F:DNA replication origin binding"/>
    <property type="evidence" value="ECO:0007669"/>
    <property type="project" value="TreeGrafter"/>
</dbReference>
<dbReference type="Proteomes" id="UP001152795">
    <property type="component" value="Unassembled WGS sequence"/>
</dbReference>
<comment type="similarity">
    <text evidence="2">Belongs to the CDC45 family.</text>
</comment>
<dbReference type="AlphaFoldDB" id="A0A6S7J1D8"/>
<dbReference type="OrthoDB" id="10258882at2759"/>
<sequence length="541" mass="61915">MFVERLREEMYDVISKERVLVLVTMNADALCACKILQWLFKCDNVEYTLLPVKGKDDLVKAYVDHAEQIKHVVLINCGGNMNILELLQPLDDVIFYIVDSHRPLDLDNVYNQDQIKILMKEGETLEIPDFDDIYASSDDEEEDEEGTPLKRRKTDDSESPHKSKKEKRLWAKKRQTTIYQYYENAFHGTSSAMVLYELSWKMSKDSNLLLWWSIVGLTDQLINERIDNEKYVSDAQRLHEHVLRLNHDTEEDGASINCMKISFDHELRLALYRHWSIFDSLCHSSFTACMFRVWTLKGKRRLHEFLAELGLPLHQCQQKFSAMDVALRNSLKDSIVDIAEKYGLEEIMFGSFNVQLGYKNKLCASDVVFAVTALLENSTEEGKTFSDNFLDALDALTWCSSGLEKLQNGLELSKKHLVAIWNQVHSFISMHQIVCAGPFLYAHVREGAPDVQVFSTPINVTRLARFVLNCYVIMSKNKRAATLPFVLAAPLDPETGTCIVVGIPPVADDTRKNFLGRAFEMAAEKTKARSRHDHCEPAGNE</sequence>
<feature type="compositionally biased region" description="Acidic residues" evidence="6">
    <location>
        <begin position="136"/>
        <end position="146"/>
    </location>
</feature>
<dbReference type="InterPro" id="IPR003874">
    <property type="entry name" value="CDC45"/>
</dbReference>
<keyword evidence="5" id="KW-0131">Cell cycle</keyword>
<evidence type="ECO:0000256" key="5">
    <source>
        <dbReference type="ARBA" id="ARBA00023306"/>
    </source>
</evidence>
<name>A0A6S7J1D8_PARCT</name>
<evidence type="ECO:0000256" key="2">
    <source>
        <dbReference type="ARBA" id="ARBA00010727"/>
    </source>
</evidence>
<dbReference type="PANTHER" id="PTHR10507:SF0">
    <property type="entry name" value="CELL DIVISION CONTROL PROTEIN 45 HOMOLOG"/>
    <property type="match status" value="1"/>
</dbReference>
<comment type="caution">
    <text evidence="7">The sequence shown here is derived from an EMBL/GenBank/DDBJ whole genome shotgun (WGS) entry which is preliminary data.</text>
</comment>
<proteinExistence type="inferred from homology"/>
<dbReference type="GO" id="GO:0031261">
    <property type="term" value="C:DNA replication preinitiation complex"/>
    <property type="evidence" value="ECO:0007669"/>
    <property type="project" value="TreeGrafter"/>
</dbReference>
<dbReference type="GO" id="GO:0003697">
    <property type="term" value="F:single-stranded DNA binding"/>
    <property type="evidence" value="ECO:0007669"/>
    <property type="project" value="TreeGrafter"/>
</dbReference>
<keyword evidence="4" id="KW-0539">Nucleus</keyword>
<dbReference type="PANTHER" id="PTHR10507">
    <property type="entry name" value="CDC45-RELATED PROTEIN"/>
    <property type="match status" value="1"/>
</dbReference>
<keyword evidence="8" id="KW-1185">Reference proteome</keyword>
<keyword evidence="3" id="KW-0235">DNA replication</keyword>
<evidence type="ECO:0000256" key="3">
    <source>
        <dbReference type="ARBA" id="ARBA00022705"/>
    </source>
</evidence>
<dbReference type="Pfam" id="PF02724">
    <property type="entry name" value="CDC45"/>
    <property type="match status" value="1"/>
</dbReference>